<accession>A0AAW1UL41</accession>
<reference evidence="2 3" key="1">
    <citation type="submission" date="2023-03" db="EMBL/GenBank/DDBJ databases">
        <title>Genome insight into feeding habits of ladybird beetles.</title>
        <authorList>
            <person name="Li H.-S."/>
            <person name="Huang Y.-H."/>
            <person name="Pang H."/>
        </authorList>
    </citation>
    <scope>NUCLEOTIDE SEQUENCE [LARGE SCALE GENOMIC DNA]</scope>
    <source>
        <strain evidence="2">SYSU_2023b</strain>
        <tissue evidence="2">Whole body</tissue>
    </source>
</reference>
<proteinExistence type="predicted"/>
<feature type="region of interest" description="Disordered" evidence="1">
    <location>
        <begin position="58"/>
        <end position="86"/>
    </location>
</feature>
<organism evidence="2 3">
    <name type="scientific">Henosepilachna vigintioctopunctata</name>
    <dbReference type="NCBI Taxonomy" id="420089"/>
    <lineage>
        <taxon>Eukaryota</taxon>
        <taxon>Metazoa</taxon>
        <taxon>Ecdysozoa</taxon>
        <taxon>Arthropoda</taxon>
        <taxon>Hexapoda</taxon>
        <taxon>Insecta</taxon>
        <taxon>Pterygota</taxon>
        <taxon>Neoptera</taxon>
        <taxon>Endopterygota</taxon>
        <taxon>Coleoptera</taxon>
        <taxon>Polyphaga</taxon>
        <taxon>Cucujiformia</taxon>
        <taxon>Coccinelloidea</taxon>
        <taxon>Coccinellidae</taxon>
        <taxon>Epilachninae</taxon>
        <taxon>Epilachnini</taxon>
        <taxon>Henosepilachna</taxon>
    </lineage>
</organism>
<dbReference type="Proteomes" id="UP001431783">
    <property type="component" value="Unassembled WGS sequence"/>
</dbReference>
<keyword evidence="3" id="KW-1185">Reference proteome</keyword>
<dbReference type="EMBL" id="JARQZJ010000091">
    <property type="protein sequence ID" value="KAK9883448.1"/>
    <property type="molecule type" value="Genomic_DNA"/>
</dbReference>
<comment type="caution">
    <text evidence="2">The sequence shown here is derived from an EMBL/GenBank/DDBJ whole genome shotgun (WGS) entry which is preliminary data.</text>
</comment>
<name>A0AAW1UL41_9CUCU</name>
<gene>
    <name evidence="2" type="ORF">WA026_001625</name>
</gene>
<evidence type="ECO:0000313" key="2">
    <source>
        <dbReference type="EMBL" id="KAK9883448.1"/>
    </source>
</evidence>
<dbReference type="AlphaFoldDB" id="A0AAW1UL41"/>
<evidence type="ECO:0000256" key="1">
    <source>
        <dbReference type="SAM" id="MobiDB-lite"/>
    </source>
</evidence>
<evidence type="ECO:0000313" key="3">
    <source>
        <dbReference type="Proteomes" id="UP001431783"/>
    </source>
</evidence>
<protein>
    <submittedName>
        <fullName evidence="2">Uncharacterized protein</fullName>
    </submittedName>
</protein>
<sequence length="102" mass="10756">MVLESGVLPPPLQIYAAAAAQLAPRPPWAPFLQFHGAASLLGMPGAFSPLGRPRYPHGFGGLLRAPQGPPSEDSGSETHNGKGKLFSKGGTLEFGIFCWNCR</sequence>